<evidence type="ECO:0000259" key="2">
    <source>
        <dbReference type="Pfam" id="PF24803"/>
    </source>
</evidence>
<dbReference type="PANTHER" id="PTHR37019">
    <property type="entry name" value="CHROMOSOME 1, WHOLE GENOME SHOTGUN SEQUENCE"/>
    <property type="match status" value="1"/>
</dbReference>
<dbReference type="AlphaFoldDB" id="A0A2T3AUV6"/>
<dbReference type="InterPro" id="IPR056121">
    <property type="entry name" value="DUF7704"/>
</dbReference>
<dbReference type="STRING" id="857342.A0A2T3AUV6"/>
<dbReference type="RefSeq" id="XP_024718444.1">
    <property type="nucleotide sequence ID" value="XM_024866953.1"/>
</dbReference>
<evidence type="ECO:0000313" key="3">
    <source>
        <dbReference type="EMBL" id="PSS12446.1"/>
    </source>
</evidence>
<keyword evidence="1" id="KW-0472">Membrane</keyword>
<keyword evidence="1" id="KW-0812">Transmembrane</keyword>
<dbReference type="PANTHER" id="PTHR37019:SF2">
    <property type="entry name" value="EXPERA DOMAIN-CONTAINING PROTEIN"/>
    <property type="match status" value="1"/>
</dbReference>
<protein>
    <recommendedName>
        <fullName evidence="2">DUF7704 domain-containing protein</fullName>
    </recommendedName>
</protein>
<dbReference type="Proteomes" id="UP000241818">
    <property type="component" value="Unassembled WGS sequence"/>
</dbReference>
<feature type="transmembrane region" description="Helical" evidence="1">
    <location>
        <begin position="55"/>
        <end position="74"/>
    </location>
</feature>
<feature type="transmembrane region" description="Helical" evidence="1">
    <location>
        <begin position="12"/>
        <end position="35"/>
    </location>
</feature>
<gene>
    <name evidence="3" type="ORF">M430DRAFT_36572</name>
</gene>
<dbReference type="GeneID" id="36575034"/>
<dbReference type="InParanoid" id="A0A2T3AUV6"/>
<keyword evidence="1" id="KW-1133">Transmembrane helix</keyword>
<accession>A0A2T3AUV6</accession>
<feature type="transmembrane region" description="Helical" evidence="1">
    <location>
        <begin position="86"/>
        <end position="104"/>
    </location>
</feature>
<proteinExistence type="predicted"/>
<dbReference type="OrthoDB" id="2937326at2759"/>
<sequence>MASILPPIPRVVFTVLEPLTLVAGFFAPFISPEWFVAEQIASSPLVDITQNTKMVAYQLGNIYILLAMIGVAVLYTTTEARVVRNYLIALAIADVSHVGVTWYAMGHERAVDVASWNSMTWGNIGVTTLLFVVRLAYLAGLFGPDQQSPIAKKGGKLH</sequence>
<dbReference type="Pfam" id="PF24803">
    <property type="entry name" value="DUF7704"/>
    <property type="match status" value="1"/>
</dbReference>
<feature type="domain" description="DUF7704" evidence="2">
    <location>
        <begin position="2"/>
        <end position="144"/>
    </location>
</feature>
<evidence type="ECO:0000313" key="4">
    <source>
        <dbReference type="Proteomes" id="UP000241818"/>
    </source>
</evidence>
<name>A0A2T3AUV6_AMORE</name>
<organism evidence="3 4">
    <name type="scientific">Amorphotheca resinae ATCC 22711</name>
    <dbReference type="NCBI Taxonomy" id="857342"/>
    <lineage>
        <taxon>Eukaryota</taxon>
        <taxon>Fungi</taxon>
        <taxon>Dikarya</taxon>
        <taxon>Ascomycota</taxon>
        <taxon>Pezizomycotina</taxon>
        <taxon>Leotiomycetes</taxon>
        <taxon>Helotiales</taxon>
        <taxon>Amorphothecaceae</taxon>
        <taxon>Amorphotheca</taxon>
    </lineage>
</organism>
<evidence type="ECO:0000256" key="1">
    <source>
        <dbReference type="SAM" id="Phobius"/>
    </source>
</evidence>
<reference evidence="3 4" key="1">
    <citation type="journal article" date="2018" name="New Phytol.">
        <title>Comparative genomics and transcriptomics depict ericoid mycorrhizal fungi as versatile saprotrophs and plant mutualists.</title>
        <authorList>
            <person name="Martino E."/>
            <person name="Morin E."/>
            <person name="Grelet G.A."/>
            <person name="Kuo A."/>
            <person name="Kohler A."/>
            <person name="Daghino S."/>
            <person name="Barry K.W."/>
            <person name="Cichocki N."/>
            <person name="Clum A."/>
            <person name="Dockter R.B."/>
            <person name="Hainaut M."/>
            <person name="Kuo R.C."/>
            <person name="LaButti K."/>
            <person name="Lindahl B.D."/>
            <person name="Lindquist E.A."/>
            <person name="Lipzen A."/>
            <person name="Khouja H.R."/>
            <person name="Magnuson J."/>
            <person name="Murat C."/>
            <person name="Ohm R.A."/>
            <person name="Singer S.W."/>
            <person name="Spatafora J.W."/>
            <person name="Wang M."/>
            <person name="Veneault-Fourrey C."/>
            <person name="Henrissat B."/>
            <person name="Grigoriev I.V."/>
            <person name="Martin F.M."/>
            <person name="Perotto S."/>
        </authorList>
    </citation>
    <scope>NUCLEOTIDE SEQUENCE [LARGE SCALE GENOMIC DNA]</scope>
    <source>
        <strain evidence="3 4">ATCC 22711</strain>
    </source>
</reference>
<feature type="transmembrane region" description="Helical" evidence="1">
    <location>
        <begin position="124"/>
        <end position="143"/>
    </location>
</feature>
<dbReference type="EMBL" id="KZ679015">
    <property type="protein sequence ID" value="PSS12446.1"/>
    <property type="molecule type" value="Genomic_DNA"/>
</dbReference>
<keyword evidence="4" id="KW-1185">Reference proteome</keyword>